<evidence type="ECO:0000256" key="1">
    <source>
        <dbReference type="ARBA" id="ARBA00001962"/>
    </source>
</evidence>
<dbReference type="STRING" id="1965070.A0A3S3RWD4"/>
<dbReference type="Pfam" id="PF05721">
    <property type="entry name" value="PhyH"/>
    <property type="match status" value="1"/>
</dbReference>
<dbReference type="Gene3D" id="2.60.120.620">
    <property type="entry name" value="q2cbj1_9rhob like domain"/>
    <property type="match status" value="1"/>
</dbReference>
<proteinExistence type="predicted"/>
<evidence type="ECO:0000313" key="2">
    <source>
        <dbReference type="EMBL" id="RWS05750.1"/>
    </source>
</evidence>
<dbReference type="PANTHER" id="PTHR20883">
    <property type="entry name" value="PHYTANOYL-COA DIOXYGENASE DOMAIN CONTAINING 1"/>
    <property type="match status" value="1"/>
</dbReference>
<dbReference type="OrthoDB" id="445007at2759"/>
<protein>
    <submittedName>
        <fullName evidence="2">Uncharacterized protein</fullName>
    </submittedName>
</protein>
<dbReference type="GO" id="GO:0046872">
    <property type="term" value="F:metal ion binding"/>
    <property type="evidence" value="ECO:0007669"/>
    <property type="project" value="UniProtKB-ARBA"/>
</dbReference>
<organism evidence="2 3">
    <name type="scientific">Dinothrombium tinctorium</name>
    <dbReference type="NCBI Taxonomy" id="1965070"/>
    <lineage>
        <taxon>Eukaryota</taxon>
        <taxon>Metazoa</taxon>
        <taxon>Ecdysozoa</taxon>
        <taxon>Arthropoda</taxon>
        <taxon>Chelicerata</taxon>
        <taxon>Arachnida</taxon>
        <taxon>Acari</taxon>
        <taxon>Acariformes</taxon>
        <taxon>Trombidiformes</taxon>
        <taxon>Prostigmata</taxon>
        <taxon>Anystina</taxon>
        <taxon>Parasitengona</taxon>
        <taxon>Trombidioidea</taxon>
        <taxon>Trombidiidae</taxon>
        <taxon>Dinothrombium</taxon>
    </lineage>
</organism>
<name>A0A3S3RWD4_9ACAR</name>
<gene>
    <name evidence="2" type="ORF">B4U79_18299</name>
</gene>
<dbReference type="InterPro" id="IPR008775">
    <property type="entry name" value="Phytyl_CoA_dOase-like"/>
</dbReference>
<sequence>MMIAEYVNDYQISFTTNTVDENNVLRTSKHNAFAYIGFSLHLKFDCFRKLAMSDEVKRLLKALGYKQPTFYAGLMIQKHANHSYKVRQYQDAFYDVTEPVDSPLDGGCMQYVPGSHISYPVRETALNSDDESLKNIDLPNSAFEKVPVEAGSMIIHNSLTIHRSSQHLKPGFIRRAATLTFYDRKLAIRKELPYLNRINQLNISVLKTFKKLL</sequence>
<dbReference type="Proteomes" id="UP000285301">
    <property type="component" value="Unassembled WGS sequence"/>
</dbReference>
<comment type="caution">
    <text evidence="2">The sequence shown here is derived from an EMBL/GenBank/DDBJ whole genome shotgun (WGS) entry which is preliminary data.</text>
</comment>
<dbReference type="GO" id="GO:0016491">
    <property type="term" value="F:oxidoreductase activity"/>
    <property type="evidence" value="ECO:0007669"/>
    <property type="project" value="UniProtKB-ARBA"/>
</dbReference>
<evidence type="ECO:0000313" key="3">
    <source>
        <dbReference type="Proteomes" id="UP000285301"/>
    </source>
</evidence>
<keyword evidence="3" id="KW-1185">Reference proteome</keyword>
<dbReference type="SUPFAM" id="SSF51197">
    <property type="entry name" value="Clavaminate synthase-like"/>
    <property type="match status" value="1"/>
</dbReference>
<dbReference type="EMBL" id="NCKU01004575">
    <property type="protein sequence ID" value="RWS05750.1"/>
    <property type="molecule type" value="Genomic_DNA"/>
</dbReference>
<dbReference type="PANTHER" id="PTHR20883:SF48">
    <property type="entry name" value="ECTOINE DIOXYGENASE"/>
    <property type="match status" value="1"/>
</dbReference>
<reference evidence="2 3" key="1">
    <citation type="journal article" date="2018" name="Gigascience">
        <title>Genomes of trombidid mites reveal novel predicted allergens and laterally-transferred genes associated with secondary metabolism.</title>
        <authorList>
            <person name="Dong X."/>
            <person name="Chaisiri K."/>
            <person name="Xia D."/>
            <person name="Armstrong S.D."/>
            <person name="Fang Y."/>
            <person name="Donnelly M.J."/>
            <person name="Kadowaki T."/>
            <person name="McGarry J.W."/>
            <person name="Darby A.C."/>
            <person name="Makepeace B.L."/>
        </authorList>
    </citation>
    <scope>NUCLEOTIDE SEQUENCE [LARGE SCALE GENOMIC DNA]</scope>
    <source>
        <strain evidence="2">UoL-WK</strain>
    </source>
</reference>
<comment type="cofactor">
    <cofactor evidence="1">
        <name>Fe cation</name>
        <dbReference type="ChEBI" id="CHEBI:24875"/>
    </cofactor>
</comment>
<dbReference type="AlphaFoldDB" id="A0A3S3RWD4"/>
<accession>A0A3S3RWD4</accession>